<sequence length="232" mass="25104">MGGIDNILEIHSRREIQATSLWLHGQGADSEDLTPLFRHLEQARELGLRYLAPNAPMRRLQALEGRLGRAWYDVAAADGPDPDPESLSESVSLITGLLENELEAGRSAELTVVGGFSQGGALALEAALQFPQALAGIVVLSGELLQPDTLAQRIHPANAATPILMIHGEEDPLIPVHEAESNRDQLLSLGLPVEWHRLPLGHEISMETISLVDDWLLARLKALGVTAEPQAQ</sequence>
<dbReference type="AlphaFoldDB" id="A0A2A2FA50"/>
<dbReference type="SUPFAM" id="SSF53474">
    <property type="entry name" value="alpha/beta-Hydrolases"/>
    <property type="match status" value="1"/>
</dbReference>
<dbReference type="GO" id="GO:0016787">
    <property type="term" value="F:hydrolase activity"/>
    <property type="evidence" value="ECO:0007669"/>
    <property type="project" value="UniProtKB-KW"/>
</dbReference>
<feature type="domain" description="Phospholipase/carboxylesterase/thioesterase" evidence="3">
    <location>
        <begin position="12"/>
        <end position="215"/>
    </location>
</feature>
<dbReference type="InterPro" id="IPR050565">
    <property type="entry name" value="LYPA1-2/EST-like"/>
</dbReference>
<dbReference type="InterPro" id="IPR003140">
    <property type="entry name" value="PLipase/COase/thioEstase"/>
</dbReference>
<dbReference type="EMBL" id="NSKD01000001">
    <property type="protein sequence ID" value="PAU81614.1"/>
    <property type="molecule type" value="Genomic_DNA"/>
</dbReference>
<dbReference type="OrthoDB" id="9801763at2"/>
<dbReference type="PANTHER" id="PTHR10655:SF17">
    <property type="entry name" value="LYSOPHOSPHOLIPASE-LIKE PROTEIN 1"/>
    <property type="match status" value="1"/>
</dbReference>
<keyword evidence="2" id="KW-0378">Hydrolase</keyword>
<dbReference type="Pfam" id="PF02230">
    <property type="entry name" value="Abhydrolase_2"/>
    <property type="match status" value="1"/>
</dbReference>
<dbReference type="PANTHER" id="PTHR10655">
    <property type="entry name" value="LYSOPHOSPHOLIPASE-RELATED"/>
    <property type="match status" value="1"/>
</dbReference>
<proteinExistence type="inferred from homology"/>
<evidence type="ECO:0000256" key="2">
    <source>
        <dbReference type="ARBA" id="ARBA00022801"/>
    </source>
</evidence>
<organism evidence="4 5">
    <name type="scientific">Halovibrio salipaludis</name>
    <dbReference type="NCBI Taxonomy" id="2032626"/>
    <lineage>
        <taxon>Bacteria</taxon>
        <taxon>Pseudomonadati</taxon>
        <taxon>Pseudomonadota</taxon>
        <taxon>Gammaproteobacteria</taxon>
        <taxon>Oceanospirillales</taxon>
        <taxon>Halomonadaceae</taxon>
        <taxon>Halovibrio</taxon>
    </lineage>
</organism>
<dbReference type="Gene3D" id="3.40.50.1820">
    <property type="entry name" value="alpha/beta hydrolase"/>
    <property type="match status" value="1"/>
</dbReference>
<evidence type="ECO:0000259" key="3">
    <source>
        <dbReference type="Pfam" id="PF02230"/>
    </source>
</evidence>
<comment type="caution">
    <text evidence="4">The sequence shown here is derived from an EMBL/GenBank/DDBJ whole genome shotgun (WGS) entry which is preliminary data.</text>
</comment>
<name>A0A2A2FA50_9GAMM</name>
<dbReference type="InterPro" id="IPR029058">
    <property type="entry name" value="AB_hydrolase_fold"/>
</dbReference>
<evidence type="ECO:0000256" key="1">
    <source>
        <dbReference type="ARBA" id="ARBA00006499"/>
    </source>
</evidence>
<reference evidence="4 5" key="1">
    <citation type="submission" date="2017-08" db="EMBL/GenBank/DDBJ databases">
        <title>Halovibrio sewagensis sp. nov., isolated from wastewater of high salinity.</title>
        <authorList>
            <person name="Dong X."/>
            <person name="Zhang G."/>
        </authorList>
    </citation>
    <scope>NUCLEOTIDE SEQUENCE [LARGE SCALE GENOMIC DNA]</scope>
    <source>
        <strain evidence="4 5">YL5-2</strain>
    </source>
</reference>
<comment type="similarity">
    <text evidence="1">Belongs to the AB hydrolase superfamily. AB hydrolase 2 family.</text>
</comment>
<evidence type="ECO:0000313" key="4">
    <source>
        <dbReference type="EMBL" id="PAU81614.1"/>
    </source>
</evidence>
<protein>
    <submittedName>
        <fullName evidence="4">Phospholipase</fullName>
    </submittedName>
</protein>
<accession>A0A2A2FA50</accession>
<dbReference type="RefSeq" id="WP_095615721.1">
    <property type="nucleotide sequence ID" value="NZ_NSKD01000001.1"/>
</dbReference>
<dbReference type="Proteomes" id="UP000218896">
    <property type="component" value="Unassembled WGS sequence"/>
</dbReference>
<keyword evidence="5" id="KW-1185">Reference proteome</keyword>
<gene>
    <name evidence="4" type="ORF">CK501_00215</name>
</gene>
<evidence type="ECO:0000313" key="5">
    <source>
        <dbReference type="Proteomes" id="UP000218896"/>
    </source>
</evidence>